<dbReference type="InterPro" id="IPR055432">
    <property type="entry name" value="STING_LBD"/>
</dbReference>
<dbReference type="InterPro" id="IPR055434">
    <property type="entry name" value="STING_TM"/>
</dbReference>
<dbReference type="GO" id="GO:0002218">
    <property type="term" value="P:activation of innate immune response"/>
    <property type="evidence" value="ECO:0007669"/>
    <property type="project" value="InterPro"/>
</dbReference>
<feature type="domain" description="STING ligand-binding" evidence="6">
    <location>
        <begin position="122"/>
        <end position="298"/>
    </location>
</feature>
<sequence length="308" mass="35892">MFGEYIDNSIRALVAIFVADFLKRSANAFIEYVWHLNNYHIEGRNIAILKRVYTYNIKSICLAIAVVIGGLIRFGSTRILPQFLWHNSLLIYIPIYWIFILAQLNYSPLDYAHWIRDSHGLDFAEGMASNYFHGYLKIALPEENGLRKRMRDYEDAHGITFGLHRLIILIPDEMFVDNNLKGRLLENADPLETKFINRAGVNRPYKHSVYRLSPEVHGKPYYFAVEGATPMLSFFDAINSQISNTWQMREMKREIWLKFSKHLKMLVNSWPETRREVQLIIYNSHNTKGELVDVGELLAPYALSSKND</sequence>
<dbReference type="OMA" id="SATWQMK"/>
<evidence type="ECO:0000259" key="7">
    <source>
        <dbReference type="Pfam" id="PF23417"/>
    </source>
</evidence>
<dbReference type="InterPro" id="IPR029158">
    <property type="entry name" value="STING"/>
</dbReference>
<evidence type="ECO:0000256" key="4">
    <source>
        <dbReference type="ARBA" id="ARBA00023136"/>
    </source>
</evidence>
<dbReference type="Gene3D" id="3.40.50.12100">
    <property type="entry name" value="Stimulator of interferon genes protein"/>
    <property type="match status" value="1"/>
</dbReference>
<dbReference type="CDD" id="cd12146">
    <property type="entry name" value="STING_C"/>
    <property type="match status" value="1"/>
</dbReference>
<keyword evidence="9" id="KW-1185">Reference proteome</keyword>
<dbReference type="Pfam" id="PF15009">
    <property type="entry name" value="STING_LBD"/>
    <property type="match status" value="1"/>
</dbReference>
<dbReference type="Gene3D" id="1.20.5.5200">
    <property type="match status" value="1"/>
</dbReference>
<evidence type="ECO:0000259" key="6">
    <source>
        <dbReference type="Pfam" id="PF15009"/>
    </source>
</evidence>
<organism evidence="8 9">
    <name type="scientific">Drosophila busckii</name>
    <name type="common">Fruit fly</name>
    <dbReference type="NCBI Taxonomy" id="30019"/>
    <lineage>
        <taxon>Eukaryota</taxon>
        <taxon>Metazoa</taxon>
        <taxon>Ecdysozoa</taxon>
        <taxon>Arthropoda</taxon>
        <taxon>Hexapoda</taxon>
        <taxon>Insecta</taxon>
        <taxon>Pterygota</taxon>
        <taxon>Neoptera</taxon>
        <taxon>Endopterygota</taxon>
        <taxon>Diptera</taxon>
        <taxon>Brachycera</taxon>
        <taxon>Muscomorpha</taxon>
        <taxon>Ephydroidea</taxon>
        <taxon>Drosophilidae</taxon>
        <taxon>Drosophila</taxon>
    </lineage>
</organism>
<gene>
    <name evidence="8" type="ORF">Dbus_chr2Rg2004</name>
</gene>
<dbReference type="EMBL" id="CP012524">
    <property type="protein sequence ID" value="ALC42425.1"/>
    <property type="molecule type" value="Genomic_DNA"/>
</dbReference>
<feature type="domain" description="STING transmembrane" evidence="7">
    <location>
        <begin position="8"/>
        <end position="120"/>
    </location>
</feature>
<dbReference type="GO" id="GO:0016239">
    <property type="term" value="P:positive regulation of macroautophagy"/>
    <property type="evidence" value="ECO:0007669"/>
    <property type="project" value="TreeGrafter"/>
</dbReference>
<dbReference type="InterPro" id="IPR038623">
    <property type="entry name" value="STING_C_sf"/>
</dbReference>
<dbReference type="GO" id="GO:0005789">
    <property type="term" value="C:endoplasmic reticulum membrane"/>
    <property type="evidence" value="ECO:0007669"/>
    <property type="project" value="TreeGrafter"/>
</dbReference>
<evidence type="ECO:0000313" key="9">
    <source>
        <dbReference type="Proteomes" id="UP000494163"/>
    </source>
</evidence>
<dbReference type="SMR" id="A0A0M4EWG0"/>
<name>A0A0M4EWG0_DROBS</name>
<dbReference type="Pfam" id="PF23417">
    <property type="entry name" value="STING_TM"/>
    <property type="match status" value="1"/>
</dbReference>
<dbReference type="AlphaFoldDB" id="A0A0M4EWG0"/>
<protein>
    <submittedName>
        <fullName evidence="8">CG1667</fullName>
    </submittedName>
</protein>
<evidence type="ECO:0000256" key="3">
    <source>
        <dbReference type="ARBA" id="ARBA00022989"/>
    </source>
</evidence>
<dbReference type="PANTHER" id="PTHR34339">
    <property type="entry name" value="STIMULATOR OF INTERFERON GENES PROTEIN"/>
    <property type="match status" value="1"/>
</dbReference>
<comment type="subcellular location">
    <subcellularLocation>
        <location evidence="1">Membrane</location>
        <topology evidence="1">Multi-pass membrane protein</topology>
    </subcellularLocation>
</comment>
<evidence type="ECO:0000256" key="2">
    <source>
        <dbReference type="ARBA" id="ARBA00022692"/>
    </source>
</evidence>
<accession>A0A0M4EWG0</accession>
<dbReference type="GO" id="GO:0061507">
    <property type="term" value="F:2',3'-cyclic GMP-AMP binding"/>
    <property type="evidence" value="ECO:0007669"/>
    <property type="project" value="TreeGrafter"/>
</dbReference>
<dbReference type="GO" id="GO:0045087">
    <property type="term" value="P:innate immune response"/>
    <property type="evidence" value="ECO:0007669"/>
    <property type="project" value="TreeGrafter"/>
</dbReference>
<evidence type="ECO:0000313" key="8">
    <source>
        <dbReference type="EMBL" id="ALC42425.1"/>
    </source>
</evidence>
<dbReference type="PANTHER" id="PTHR34339:SF1">
    <property type="entry name" value="STIMULATOR OF INTERFERON GENES PROTEIN"/>
    <property type="match status" value="1"/>
</dbReference>
<dbReference type="GO" id="GO:0000045">
    <property type="term" value="P:autophagosome assembly"/>
    <property type="evidence" value="ECO:0007669"/>
    <property type="project" value="TreeGrafter"/>
</dbReference>
<dbReference type="GO" id="GO:0035438">
    <property type="term" value="F:cyclic-di-GMP binding"/>
    <property type="evidence" value="ECO:0007669"/>
    <property type="project" value="InterPro"/>
</dbReference>
<reference evidence="8 9" key="1">
    <citation type="submission" date="2015-08" db="EMBL/GenBank/DDBJ databases">
        <title>Ancestral chromatin configuration constrains chromatin evolution on differentiating sex chromosomes in Drosophila.</title>
        <authorList>
            <person name="Zhou Q."/>
            <person name="Bachtrog D."/>
        </authorList>
    </citation>
    <scope>NUCLEOTIDE SEQUENCE [LARGE SCALE GENOMIC DNA]</scope>
    <source>
        <tissue evidence="8">Whole larvae</tissue>
    </source>
</reference>
<dbReference type="InterPro" id="IPR033952">
    <property type="entry name" value="STING_C"/>
</dbReference>
<dbReference type="Proteomes" id="UP000494163">
    <property type="component" value="Chromosome 2R"/>
</dbReference>
<keyword evidence="4 5" id="KW-0472">Membrane</keyword>
<keyword evidence="3 5" id="KW-1133">Transmembrane helix</keyword>
<keyword evidence="2 5" id="KW-0812">Transmembrane</keyword>
<dbReference type="STRING" id="30019.A0A0M4EWG0"/>
<dbReference type="GO" id="GO:0005776">
    <property type="term" value="C:autophagosome"/>
    <property type="evidence" value="ECO:0007669"/>
    <property type="project" value="TreeGrafter"/>
</dbReference>
<evidence type="ECO:0000256" key="1">
    <source>
        <dbReference type="ARBA" id="ARBA00004141"/>
    </source>
</evidence>
<dbReference type="GO" id="GO:0061709">
    <property type="term" value="P:reticulophagy"/>
    <property type="evidence" value="ECO:0007669"/>
    <property type="project" value="TreeGrafter"/>
</dbReference>
<proteinExistence type="predicted"/>
<dbReference type="GO" id="GO:0032481">
    <property type="term" value="P:positive regulation of type I interferon production"/>
    <property type="evidence" value="ECO:0007669"/>
    <property type="project" value="InterPro"/>
</dbReference>
<feature type="transmembrane region" description="Helical" evidence="5">
    <location>
        <begin position="52"/>
        <end position="72"/>
    </location>
</feature>
<dbReference type="OrthoDB" id="6053839at2759"/>
<feature type="transmembrane region" description="Helical" evidence="5">
    <location>
        <begin position="84"/>
        <end position="106"/>
    </location>
</feature>
<evidence type="ECO:0000256" key="5">
    <source>
        <dbReference type="SAM" id="Phobius"/>
    </source>
</evidence>